<comment type="catalytic activity">
    <reaction evidence="7">
        <text>D-tagatofuranose 6-phosphate + ATP = D-tagatofuranose 1,6-bisphosphate + ADP + H(+)</text>
        <dbReference type="Rhea" id="RHEA:12420"/>
        <dbReference type="ChEBI" id="CHEBI:15378"/>
        <dbReference type="ChEBI" id="CHEBI:30616"/>
        <dbReference type="ChEBI" id="CHEBI:58694"/>
        <dbReference type="ChEBI" id="CHEBI:58695"/>
        <dbReference type="ChEBI" id="CHEBI:456216"/>
        <dbReference type="EC" id="2.7.1.144"/>
    </reaction>
</comment>
<proteinExistence type="inferred from homology"/>
<evidence type="ECO:0000256" key="4">
    <source>
        <dbReference type="ARBA" id="ARBA00022777"/>
    </source>
</evidence>
<keyword evidence="3 7" id="KW-0547">Nucleotide-binding</keyword>
<dbReference type="GO" id="GO:0005524">
    <property type="term" value="F:ATP binding"/>
    <property type="evidence" value="ECO:0007669"/>
    <property type="project" value="UniProtKB-UniRule"/>
</dbReference>
<dbReference type="GO" id="GO:0005829">
    <property type="term" value="C:cytosol"/>
    <property type="evidence" value="ECO:0007669"/>
    <property type="project" value="TreeGrafter"/>
</dbReference>
<dbReference type="PIRSF" id="PIRSF000535">
    <property type="entry name" value="1PFK/6PFK/LacC"/>
    <property type="match status" value="1"/>
</dbReference>
<dbReference type="UniPathway" id="UPA00704">
    <property type="reaction ID" value="UER00715"/>
</dbReference>
<accession>A0A1H5VLR2</accession>
<evidence type="ECO:0000259" key="9">
    <source>
        <dbReference type="Pfam" id="PF00294"/>
    </source>
</evidence>
<dbReference type="Gene3D" id="3.40.1190.20">
    <property type="match status" value="1"/>
</dbReference>
<comment type="similarity">
    <text evidence="1">Belongs to the carbohydrate kinase pfkB family.</text>
</comment>
<organism evidence="10 11">
    <name type="scientific">Caloramator fervidus</name>
    <dbReference type="NCBI Taxonomy" id="29344"/>
    <lineage>
        <taxon>Bacteria</taxon>
        <taxon>Bacillati</taxon>
        <taxon>Bacillota</taxon>
        <taxon>Clostridia</taxon>
        <taxon>Eubacteriales</taxon>
        <taxon>Clostridiaceae</taxon>
        <taxon>Caloramator</taxon>
    </lineage>
</organism>
<evidence type="ECO:0000256" key="8">
    <source>
        <dbReference type="RuleBase" id="RU369061"/>
    </source>
</evidence>
<dbReference type="GO" id="GO:0008662">
    <property type="term" value="F:1-phosphofructokinase activity"/>
    <property type="evidence" value="ECO:0007669"/>
    <property type="project" value="UniProtKB-UniRule"/>
</dbReference>
<evidence type="ECO:0000256" key="6">
    <source>
        <dbReference type="ARBA" id="ARBA00047745"/>
    </source>
</evidence>
<dbReference type="Proteomes" id="UP000242850">
    <property type="component" value="Unassembled WGS sequence"/>
</dbReference>
<gene>
    <name evidence="10" type="ORF">SAMN05660865_01244</name>
</gene>
<dbReference type="PROSITE" id="PS00583">
    <property type="entry name" value="PFKB_KINASES_1"/>
    <property type="match status" value="1"/>
</dbReference>
<evidence type="ECO:0000256" key="7">
    <source>
        <dbReference type="PIRNR" id="PIRNR000535"/>
    </source>
</evidence>
<protein>
    <recommendedName>
        <fullName evidence="7">Tagatose-6-phosphate kinase</fullName>
        <ecNumber evidence="7">2.7.1.144</ecNumber>
    </recommendedName>
</protein>
<dbReference type="SUPFAM" id="SSF53613">
    <property type="entry name" value="Ribokinase-like"/>
    <property type="match status" value="1"/>
</dbReference>
<dbReference type="PANTHER" id="PTHR46566">
    <property type="entry name" value="1-PHOSPHOFRUCTOKINASE-RELATED"/>
    <property type="match status" value="1"/>
</dbReference>
<keyword evidence="11" id="KW-1185">Reference proteome</keyword>
<dbReference type="InterPro" id="IPR029056">
    <property type="entry name" value="Ribokinase-like"/>
</dbReference>
<dbReference type="GO" id="GO:2001059">
    <property type="term" value="P:D-tagatose 6-phosphate catabolic process"/>
    <property type="evidence" value="ECO:0007669"/>
    <property type="project" value="UniProtKB-UniPathway"/>
</dbReference>
<evidence type="ECO:0000313" key="11">
    <source>
        <dbReference type="Proteomes" id="UP000242850"/>
    </source>
</evidence>
<comment type="function">
    <text evidence="8">Catalyzes the ATP-dependent phosphorylation of fructose-l-phosphate to fructose-l,6-bisphosphate.</text>
</comment>
<dbReference type="PANTHER" id="PTHR46566:SF1">
    <property type="entry name" value="1-PHOSPHOFRUCTOKINASE"/>
    <property type="match status" value="1"/>
</dbReference>
<dbReference type="Pfam" id="PF00294">
    <property type="entry name" value="PfkB"/>
    <property type="match status" value="1"/>
</dbReference>
<keyword evidence="7" id="KW-0423">Lactose metabolism</keyword>
<dbReference type="EC" id="2.7.1.144" evidence="7"/>
<evidence type="ECO:0000256" key="1">
    <source>
        <dbReference type="ARBA" id="ARBA00005380"/>
    </source>
</evidence>
<keyword evidence="4 8" id="KW-0418">Kinase</keyword>
<dbReference type="NCBIfam" id="TIGR03168">
    <property type="entry name" value="1-PFK"/>
    <property type="match status" value="1"/>
</dbReference>
<dbReference type="FunFam" id="3.40.1190.20:FF:000001">
    <property type="entry name" value="Phosphofructokinase"/>
    <property type="match status" value="1"/>
</dbReference>
<dbReference type="InterPro" id="IPR002173">
    <property type="entry name" value="Carboh/pur_kinase_PfkB_CS"/>
</dbReference>
<dbReference type="RefSeq" id="WP_103896195.1">
    <property type="nucleotide sequence ID" value="NZ_FNUK01000014.1"/>
</dbReference>
<keyword evidence="2 7" id="KW-0808">Transferase</keyword>
<dbReference type="GO" id="GO:0009024">
    <property type="term" value="F:tagatose-6-phosphate kinase activity"/>
    <property type="evidence" value="ECO:0007669"/>
    <property type="project" value="UniProtKB-EC"/>
</dbReference>
<comment type="catalytic activity">
    <reaction evidence="6 8">
        <text>beta-D-fructose 1-phosphate + ATP = beta-D-fructose 1,6-bisphosphate + ADP + H(+)</text>
        <dbReference type="Rhea" id="RHEA:14213"/>
        <dbReference type="ChEBI" id="CHEBI:15378"/>
        <dbReference type="ChEBI" id="CHEBI:30616"/>
        <dbReference type="ChEBI" id="CHEBI:32966"/>
        <dbReference type="ChEBI" id="CHEBI:138881"/>
        <dbReference type="ChEBI" id="CHEBI:456216"/>
        <dbReference type="EC" id="2.7.1.56"/>
    </reaction>
</comment>
<comment type="pathway">
    <text evidence="7">Carbohydrate metabolism; D-tagatose 6-phosphate degradation; D-glyceraldehyde 3-phosphate and glycerone phosphate from D-tagatose 6-phosphate: step 1/2.</text>
</comment>
<evidence type="ECO:0000256" key="2">
    <source>
        <dbReference type="ARBA" id="ARBA00022679"/>
    </source>
</evidence>
<dbReference type="GO" id="GO:0016052">
    <property type="term" value="P:carbohydrate catabolic process"/>
    <property type="evidence" value="ECO:0007669"/>
    <property type="project" value="UniProtKB-ARBA"/>
</dbReference>
<dbReference type="InterPro" id="IPR011611">
    <property type="entry name" value="PfkB_dom"/>
</dbReference>
<evidence type="ECO:0000256" key="5">
    <source>
        <dbReference type="ARBA" id="ARBA00022840"/>
    </source>
</evidence>
<dbReference type="EMBL" id="FNUK01000014">
    <property type="protein sequence ID" value="SEF87966.1"/>
    <property type="molecule type" value="Genomic_DNA"/>
</dbReference>
<dbReference type="InterPro" id="IPR022463">
    <property type="entry name" value="1-PFruKinase"/>
</dbReference>
<dbReference type="NCBIfam" id="TIGR03828">
    <property type="entry name" value="pfkB"/>
    <property type="match status" value="1"/>
</dbReference>
<name>A0A1H5VLR2_9CLOT</name>
<dbReference type="AlphaFoldDB" id="A0A1H5VLR2"/>
<sequence>MIYTVTLNPAFDMTVYLDQLVKGDVNRSIKSLIDIGGKGINVSKVIKSLGGESIVLGFLGQENRGNFIKQLDRLEIKHDFIYVEGETRTNIKLVENKFGIFTDINQKGFGITIEDIDKLFEKIKYYARQGDIFVLSGSLPEGADNNIYFELIKLLKDIGAITILDADGEALKNGLLAKPDIVKPNINELRMIMDFKDDLNSIASVGKKLISQGIEKAVISMGDNGAFYVTRDKILYAYPERVEVKSTVGAGDAMVASIAFGESKNMEDEEVFRLAVSSATASIIEEGTKSPKLENINKLMKKIKIERWM</sequence>
<evidence type="ECO:0000313" key="10">
    <source>
        <dbReference type="EMBL" id="SEF87966.1"/>
    </source>
</evidence>
<dbReference type="OrthoDB" id="9801219at2"/>
<dbReference type="GO" id="GO:0044281">
    <property type="term" value="P:small molecule metabolic process"/>
    <property type="evidence" value="ECO:0007669"/>
    <property type="project" value="UniProtKB-ARBA"/>
</dbReference>
<dbReference type="CDD" id="cd01164">
    <property type="entry name" value="FruK_PfkB_like"/>
    <property type="match status" value="1"/>
</dbReference>
<keyword evidence="5 7" id="KW-0067">ATP-binding</keyword>
<comment type="similarity">
    <text evidence="7">Belongs to the carbohydrate kinase PfkB family. LacC subfamily.</text>
</comment>
<feature type="domain" description="Carbohydrate kinase PfkB" evidence="9">
    <location>
        <begin position="8"/>
        <end position="291"/>
    </location>
</feature>
<dbReference type="InterPro" id="IPR017583">
    <property type="entry name" value="Tagatose/fructose_Pkinase"/>
</dbReference>
<dbReference type="GO" id="GO:0005988">
    <property type="term" value="P:lactose metabolic process"/>
    <property type="evidence" value="ECO:0007669"/>
    <property type="project" value="UniProtKB-KW"/>
</dbReference>
<reference evidence="11" key="1">
    <citation type="submission" date="2016-10" db="EMBL/GenBank/DDBJ databases">
        <authorList>
            <person name="Varghese N."/>
            <person name="Submissions S."/>
        </authorList>
    </citation>
    <scope>NUCLEOTIDE SEQUENCE [LARGE SCALE GENOMIC DNA]</scope>
    <source>
        <strain evidence="11">DSM 5463</strain>
    </source>
</reference>
<evidence type="ECO:0000256" key="3">
    <source>
        <dbReference type="ARBA" id="ARBA00022741"/>
    </source>
</evidence>